<evidence type="ECO:0000313" key="1">
    <source>
        <dbReference type="EMBL" id="BCJ86452.1"/>
    </source>
</evidence>
<dbReference type="RefSeq" id="WP_200760457.1">
    <property type="nucleotide sequence ID" value="NZ_AP023366.1"/>
</dbReference>
<protein>
    <submittedName>
        <fullName evidence="1">Uncharacterized protein</fullName>
    </submittedName>
</protein>
<keyword evidence="2" id="KW-1185">Reference proteome</keyword>
<gene>
    <name evidence="1" type="ORF">skT53_14370</name>
</gene>
<evidence type="ECO:0000313" key="2">
    <source>
        <dbReference type="Proteomes" id="UP000593802"/>
    </source>
</evidence>
<dbReference type="KEGG" id="eff:skT53_14370"/>
<name>A0A7I8DAS6_9BACL</name>
<proteinExistence type="predicted"/>
<accession>A0A7I8DAS6</accession>
<dbReference type="AlphaFoldDB" id="A0A7I8DAS6"/>
<dbReference type="Proteomes" id="UP000593802">
    <property type="component" value="Chromosome"/>
</dbReference>
<sequence>MAVLNVQDITASGITPSYTAAAAAGDSFANDGQTMLHVKNGDTAAHTVTIKSARQCNQGFTHDLTVSVAAGSDKMIGPFSRDRFNDDNGRVQITYDAVTGMTVAVLQL</sequence>
<reference evidence="1 2" key="1">
    <citation type="submission" date="2020-08" db="EMBL/GenBank/DDBJ databases">
        <title>Complete Genome Sequence of Effusibacillus dendaii Strain skT53, Isolated from Farmland soil.</title>
        <authorList>
            <person name="Konishi T."/>
            <person name="Kawasaki H."/>
        </authorList>
    </citation>
    <scope>NUCLEOTIDE SEQUENCE [LARGE SCALE GENOMIC DNA]</scope>
    <source>
        <strain evidence="2">skT53</strain>
    </source>
</reference>
<organism evidence="1 2">
    <name type="scientific">Effusibacillus dendaii</name>
    <dbReference type="NCBI Taxonomy" id="2743772"/>
    <lineage>
        <taxon>Bacteria</taxon>
        <taxon>Bacillati</taxon>
        <taxon>Bacillota</taxon>
        <taxon>Bacilli</taxon>
        <taxon>Bacillales</taxon>
        <taxon>Alicyclobacillaceae</taxon>
        <taxon>Effusibacillus</taxon>
    </lineage>
</organism>
<dbReference type="EMBL" id="AP023366">
    <property type="protein sequence ID" value="BCJ86452.1"/>
    <property type="molecule type" value="Genomic_DNA"/>
</dbReference>